<dbReference type="HOGENOM" id="CLU_155624_2_0_1"/>
<evidence type="ECO:0000313" key="1">
    <source>
        <dbReference type="EMBL" id="EPS92715.1"/>
    </source>
</evidence>
<organism evidence="1 2">
    <name type="scientific">Fomitopsis schrenkii</name>
    <name type="common">Brown rot fungus</name>
    <dbReference type="NCBI Taxonomy" id="2126942"/>
    <lineage>
        <taxon>Eukaryota</taxon>
        <taxon>Fungi</taxon>
        <taxon>Dikarya</taxon>
        <taxon>Basidiomycota</taxon>
        <taxon>Agaricomycotina</taxon>
        <taxon>Agaricomycetes</taxon>
        <taxon>Polyporales</taxon>
        <taxon>Fomitopsis</taxon>
    </lineage>
</organism>
<proteinExistence type="predicted"/>
<dbReference type="OrthoDB" id="2798374at2759"/>
<feature type="non-terminal residue" evidence="1">
    <location>
        <position position="61"/>
    </location>
</feature>
<dbReference type="InParanoid" id="S8ESN8"/>
<sequence length="61" mass="7169">LKDEDIPHRTKMTALIREAFEAQREELKKELSRALGRISFTADIWDCKKRQAFLAITGHWV</sequence>
<keyword evidence="2" id="KW-1185">Reference proteome</keyword>
<dbReference type="EMBL" id="KE504379">
    <property type="protein sequence ID" value="EPS92715.1"/>
    <property type="molecule type" value="Genomic_DNA"/>
</dbReference>
<evidence type="ECO:0000313" key="2">
    <source>
        <dbReference type="Proteomes" id="UP000015241"/>
    </source>
</evidence>
<protein>
    <submittedName>
        <fullName evidence="1">Uncharacterized protein</fullName>
    </submittedName>
</protein>
<dbReference type="AlphaFoldDB" id="S8ESN8"/>
<dbReference type="Proteomes" id="UP000015241">
    <property type="component" value="Unassembled WGS sequence"/>
</dbReference>
<dbReference type="STRING" id="743788.S8ESN8"/>
<reference evidence="1 2" key="1">
    <citation type="journal article" date="2012" name="Science">
        <title>The Paleozoic origin of enzymatic lignin decomposition reconstructed from 31 fungal genomes.</title>
        <authorList>
            <person name="Floudas D."/>
            <person name="Binder M."/>
            <person name="Riley R."/>
            <person name="Barry K."/>
            <person name="Blanchette R.A."/>
            <person name="Henrissat B."/>
            <person name="Martinez A.T."/>
            <person name="Otillar R."/>
            <person name="Spatafora J.W."/>
            <person name="Yadav J.S."/>
            <person name="Aerts A."/>
            <person name="Benoit I."/>
            <person name="Boyd A."/>
            <person name="Carlson A."/>
            <person name="Copeland A."/>
            <person name="Coutinho P.M."/>
            <person name="de Vries R.P."/>
            <person name="Ferreira P."/>
            <person name="Findley K."/>
            <person name="Foster B."/>
            <person name="Gaskell J."/>
            <person name="Glotzer D."/>
            <person name="Gorecki P."/>
            <person name="Heitman J."/>
            <person name="Hesse C."/>
            <person name="Hori C."/>
            <person name="Igarashi K."/>
            <person name="Jurgens J.A."/>
            <person name="Kallen N."/>
            <person name="Kersten P."/>
            <person name="Kohler A."/>
            <person name="Kuees U."/>
            <person name="Kumar T.K.A."/>
            <person name="Kuo A."/>
            <person name="LaButti K."/>
            <person name="Larrondo L.F."/>
            <person name="Lindquist E."/>
            <person name="Ling A."/>
            <person name="Lombard V."/>
            <person name="Lucas S."/>
            <person name="Lundell T."/>
            <person name="Martin R."/>
            <person name="McLaughlin D.J."/>
            <person name="Morgenstern I."/>
            <person name="Morin E."/>
            <person name="Murat C."/>
            <person name="Nagy L.G."/>
            <person name="Nolan M."/>
            <person name="Ohm R.A."/>
            <person name="Patyshakuliyeva A."/>
            <person name="Rokas A."/>
            <person name="Ruiz-Duenas F.J."/>
            <person name="Sabat G."/>
            <person name="Salamov A."/>
            <person name="Samejima M."/>
            <person name="Schmutz J."/>
            <person name="Slot J.C."/>
            <person name="St John F."/>
            <person name="Stenlid J."/>
            <person name="Sun H."/>
            <person name="Sun S."/>
            <person name="Syed K."/>
            <person name="Tsang A."/>
            <person name="Wiebenga A."/>
            <person name="Young D."/>
            <person name="Pisabarro A."/>
            <person name="Eastwood D.C."/>
            <person name="Martin F."/>
            <person name="Cullen D."/>
            <person name="Grigoriev I.V."/>
            <person name="Hibbett D.S."/>
        </authorList>
    </citation>
    <scope>NUCLEOTIDE SEQUENCE</scope>
    <source>
        <strain evidence="2">FP-58527</strain>
    </source>
</reference>
<name>S8ESN8_FOMSC</name>
<feature type="non-terminal residue" evidence="1">
    <location>
        <position position="1"/>
    </location>
</feature>
<accession>S8ESN8</accession>
<gene>
    <name evidence="1" type="ORF">FOMPIDRAFT_24463</name>
</gene>